<keyword evidence="4" id="KW-1185">Reference proteome</keyword>
<dbReference type="Proteomes" id="UP000182229">
    <property type="component" value="Unassembled WGS sequence"/>
</dbReference>
<proteinExistence type="predicted"/>
<sequence>MQCYKYLENSPSCGPSGRYYQKDCWHTCTLTRPVTKGPYTQVIYPISEEKRICSGVILVCDDDPPIETPDEPFGPQRKCHYVPNCRNEVVHDYDGPCNGVALDYRNTHYPDQVNTITTRYTYSLMEDEGGPAMCNFWLQNVREQFSSGPNNPACGFSYQHLCDDESRPIYNNCRHPEHGNADVNECANGYNSGPDGWSSTAHQNTPEQASERVKTHWTSLGNATETPVYITAPRCVTCEDEATPSTRYECLMRGLDPAQRNWREINTRYKLLMHLRLLYEFNAHELSADPVEAANRRAKILALLEQDGPTYPTCGKEVAYLDESHPDPRNPDCATLYQQYFKLNFCARLTSDYVPVAASNASFDYCAGLIPVFSQDHGTCRDTLASWGKDYQDTLYALASRMVKESSSTALTDAQVQRRLDAIQQWYDYAFRAGQTPDPALWQQLDGLMGAFWKVLYDAEAPFDSNGPAEGGYRDVSQFVAEGLAVDQKVLRAAIANMARTDGGPQPKLKRSPLLLTLGGGLRTLANRVEDTVMLHDLGCRFHGCKVPESRTQVSELMGLIGSLHDPAALDVRLRRLATTHAVANEWRTVFQDLYNNHAVIQAALEEWMVPASTGSAETFASRFMKTDDSRWPSLLLEFVQQVKDAEQRTSSYEATGRFEPGLNNILHTGMQDAQFGAARKALIDFRTDLETELQRYEAEEEKYVERLVAQIGNEAAQAQFKSQMVDRVTRMAQLYEDLAGLKLSSAHDEAKFGDFMKSFVDAAEAQRANRPPYELLLQNVEFSLTARSSARFNPEGANTPEGNTKVGREDVRALSVPGSSPIHLETGDILYINTQGSWSPTCALRKVRADSYGSFAGFSFDTVTTTPTGPEGYLISRVASGTTAISNQSVNSAEAYANVSVSNRACAGARADMTVKSPDPLGIAPASVSLSAYGMLETCKQVETGMRAGTNMSTSASFSGQTGMSASFAMGIRAQDTPYPTLPTGSLLAALVEQGKTAQENLENVYLVQAPSTAIIAKNPVDVYLVANELATCMDADTSYTMRVNVRVLRPESESTLNTVAKAAMLELETLRENALKKQGQGRLLPEDLTQLRQAFWVNMGKRSAPVPAELHPLVEQWVTRELAETTRAVERQSIERQLELMALEVRAINDGLKDTQRKQTLLEWLPRRSLQNMDAESLRLYVRSVSRVLNDYLYPILELRYPVVLQTLRSSTGSQGAMTALNSFINADFNGSYASLAHKLIAVAKQVEAETELLSLAHKGNPTVSVAYLSIPRPREQWSPQPQPPPAAQPPETVYYTLDAAMSESIWDKVNRTSIASIAVRPEDIFQADGTKRLSCEKDVPIIRNMMVFFTLQRASDLERARTQVMDLPLSVDGDMVFPTKAGPQHYRMQNATWLSQSFGQPLFGHFNQAASTYSNWRNSQVNLGAAVANGLSPFTRFDINLRALKSGDLLHLVTEMVVVFEVETRSGERPQFPWIESCLSQPSDSSTSSSFTVTQAPSL</sequence>
<organism evidence="3 4">
    <name type="scientific">Cystobacter ferrugineus</name>
    <dbReference type="NCBI Taxonomy" id="83449"/>
    <lineage>
        <taxon>Bacteria</taxon>
        <taxon>Pseudomonadati</taxon>
        <taxon>Myxococcota</taxon>
        <taxon>Myxococcia</taxon>
        <taxon>Myxococcales</taxon>
        <taxon>Cystobacterineae</taxon>
        <taxon>Archangiaceae</taxon>
        <taxon>Cystobacter</taxon>
    </lineage>
</organism>
<reference evidence="3 4" key="2">
    <citation type="submission" date="2016-12" db="EMBL/GenBank/DDBJ databases">
        <title>Draft Genome Sequence of Cystobacter ferrugineus Strain Cbfe23.</title>
        <authorList>
            <person name="Akbar S."/>
            <person name="Dowd S.E."/>
            <person name="Stevens D.C."/>
        </authorList>
    </citation>
    <scope>NUCLEOTIDE SEQUENCE [LARGE SCALE GENOMIC DNA]</scope>
    <source>
        <strain evidence="3 4">Cbfe23</strain>
    </source>
</reference>
<feature type="coiled-coil region" evidence="1">
    <location>
        <begin position="680"/>
        <end position="707"/>
    </location>
</feature>
<evidence type="ECO:0000313" key="4">
    <source>
        <dbReference type="Proteomes" id="UP000182229"/>
    </source>
</evidence>
<gene>
    <name evidence="3" type="ORF">BON30_20565</name>
</gene>
<dbReference type="EMBL" id="MPIN01000005">
    <property type="protein sequence ID" value="OJH38633.1"/>
    <property type="molecule type" value="Genomic_DNA"/>
</dbReference>
<dbReference type="STRING" id="83449.BON30_20565"/>
<reference evidence="4" key="1">
    <citation type="submission" date="2016-11" db="EMBL/GenBank/DDBJ databases">
        <authorList>
            <person name="Shukria A."/>
            <person name="Stevens D.C."/>
        </authorList>
    </citation>
    <scope>NUCLEOTIDE SEQUENCE [LARGE SCALE GENOMIC DNA]</scope>
    <source>
        <strain evidence="4">Cbfe23</strain>
    </source>
</reference>
<accession>A0A1L9B8V5</accession>
<feature type="compositionally biased region" description="Low complexity" evidence="2">
    <location>
        <begin position="1483"/>
        <end position="1493"/>
    </location>
</feature>
<evidence type="ECO:0000256" key="2">
    <source>
        <dbReference type="SAM" id="MobiDB-lite"/>
    </source>
</evidence>
<comment type="caution">
    <text evidence="3">The sequence shown here is derived from an EMBL/GenBank/DDBJ whole genome shotgun (WGS) entry which is preliminary data.</text>
</comment>
<name>A0A1L9B8V5_9BACT</name>
<evidence type="ECO:0000256" key="1">
    <source>
        <dbReference type="SAM" id="Coils"/>
    </source>
</evidence>
<keyword evidence="1" id="KW-0175">Coiled coil</keyword>
<protein>
    <submittedName>
        <fullName evidence="3">Uncharacterized protein</fullName>
    </submittedName>
</protein>
<evidence type="ECO:0000313" key="3">
    <source>
        <dbReference type="EMBL" id="OJH38633.1"/>
    </source>
</evidence>
<feature type="region of interest" description="Disordered" evidence="2">
    <location>
        <begin position="1483"/>
        <end position="1502"/>
    </location>
</feature>